<gene>
    <name evidence="1" type="ORF">IPOD504_LOCUS3213</name>
</gene>
<protein>
    <submittedName>
        <fullName evidence="1">Uncharacterized protein</fullName>
    </submittedName>
</protein>
<reference evidence="1" key="1">
    <citation type="submission" date="2022-03" db="EMBL/GenBank/DDBJ databases">
        <authorList>
            <person name="Martin H S."/>
        </authorList>
    </citation>
    <scope>NUCLEOTIDE SEQUENCE</scope>
</reference>
<dbReference type="EMBL" id="OW152825">
    <property type="protein sequence ID" value="CAH2041510.1"/>
    <property type="molecule type" value="Genomic_DNA"/>
</dbReference>
<sequence length="177" mass="20204">MKDRYRGVAKSPLAPPEIDVKAPDPEYIFDVVASGRNEAPVIPESAPDFVDSSTHTFPLTEHTKGHSHWTNSIILARKITLLSTRNLIPQRVFESETKKQYKQPFAESPLASWSHGEEFYLAPFPPNPYQTNIAPFMYCSDYCHISQGTRPCTVIDQLTHDMRPHRTCKQRYVVSNE</sequence>
<keyword evidence="2" id="KW-1185">Reference proteome</keyword>
<organism evidence="1 2">
    <name type="scientific">Iphiclides podalirius</name>
    <name type="common">scarce swallowtail</name>
    <dbReference type="NCBI Taxonomy" id="110791"/>
    <lineage>
        <taxon>Eukaryota</taxon>
        <taxon>Metazoa</taxon>
        <taxon>Ecdysozoa</taxon>
        <taxon>Arthropoda</taxon>
        <taxon>Hexapoda</taxon>
        <taxon>Insecta</taxon>
        <taxon>Pterygota</taxon>
        <taxon>Neoptera</taxon>
        <taxon>Endopterygota</taxon>
        <taxon>Lepidoptera</taxon>
        <taxon>Glossata</taxon>
        <taxon>Ditrysia</taxon>
        <taxon>Papilionoidea</taxon>
        <taxon>Papilionidae</taxon>
        <taxon>Papilioninae</taxon>
        <taxon>Iphiclides</taxon>
    </lineage>
</organism>
<evidence type="ECO:0000313" key="2">
    <source>
        <dbReference type="Proteomes" id="UP000837857"/>
    </source>
</evidence>
<proteinExistence type="predicted"/>
<accession>A0ABN8I292</accession>
<name>A0ABN8I292_9NEOP</name>
<evidence type="ECO:0000313" key="1">
    <source>
        <dbReference type="EMBL" id="CAH2041510.1"/>
    </source>
</evidence>
<feature type="non-terminal residue" evidence="1">
    <location>
        <position position="1"/>
    </location>
</feature>
<dbReference type="Proteomes" id="UP000837857">
    <property type="component" value="Chromosome 13"/>
</dbReference>